<proteinExistence type="predicted"/>
<dbReference type="Pfam" id="PF01436">
    <property type="entry name" value="NHL"/>
    <property type="match status" value="1"/>
</dbReference>
<name>A0A9N9RYV6_9DIPT</name>
<evidence type="ECO:0000313" key="3">
    <source>
        <dbReference type="EMBL" id="CAG9806610.1"/>
    </source>
</evidence>
<dbReference type="Pfam" id="PF13905">
    <property type="entry name" value="Thioredoxin_8"/>
    <property type="match status" value="1"/>
</dbReference>
<gene>
    <name evidence="3" type="ORF">CHIRRI_LOCUS9465</name>
</gene>
<dbReference type="AlphaFoldDB" id="A0A9N9RYV6"/>
<dbReference type="OrthoDB" id="273823at2759"/>
<dbReference type="SUPFAM" id="SSF52833">
    <property type="entry name" value="Thioredoxin-like"/>
    <property type="match status" value="1"/>
</dbReference>
<keyword evidence="1" id="KW-0677">Repeat</keyword>
<dbReference type="Gene3D" id="2.120.10.30">
    <property type="entry name" value="TolB, C-terminal domain"/>
    <property type="match status" value="2"/>
</dbReference>
<accession>A0A9N9RYV6</accession>
<dbReference type="SUPFAM" id="SSF101898">
    <property type="entry name" value="NHL repeat"/>
    <property type="match status" value="1"/>
</dbReference>
<dbReference type="Gene3D" id="3.40.30.10">
    <property type="entry name" value="Glutaredoxin"/>
    <property type="match status" value="1"/>
</dbReference>
<dbReference type="EMBL" id="OU895879">
    <property type="protein sequence ID" value="CAG9806610.1"/>
    <property type="molecule type" value="Genomic_DNA"/>
</dbReference>
<evidence type="ECO:0000259" key="2">
    <source>
        <dbReference type="Pfam" id="PF13905"/>
    </source>
</evidence>
<feature type="domain" description="Thioredoxin-like fold" evidence="2">
    <location>
        <begin position="77"/>
        <end position="171"/>
    </location>
</feature>
<reference evidence="3" key="1">
    <citation type="submission" date="2022-01" db="EMBL/GenBank/DDBJ databases">
        <authorList>
            <person name="King R."/>
        </authorList>
    </citation>
    <scope>NUCLEOTIDE SEQUENCE</scope>
</reference>
<reference evidence="3" key="2">
    <citation type="submission" date="2022-10" db="EMBL/GenBank/DDBJ databases">
        <authorList>
            <consortium name="ENA_rothamsted_submissions"/>
            <consortium name="culmorum"/>
            <person name="King R."/>
        </authorList>
    </citation>
    <scope>NUCLEOTIDE SEQUENCE</scope>
</reference>
<dbReference type="InterPro" id="IPR036249">
    <property type="entry name" value="Thioredoxin-like_sf"/>
</dbReference>
<protein>
    <recommendedName>
        <fullName evidence="2">Thioredoxin-like fold domain-containing protein</fullName>
    </recommendedName>
</protein>
<sequence>MSPVPQSEMLDELAVDVMDLQSQMADESNKSKHKQMIKKMIDKNFTSKKYQPIPEFEKGLDWFNVTQPLTWKEHLTGSIVVVDFWTYCCINCLHILPQLHKIEKKFKPSDGLLILGCHSAKFTNEKSSENVKAAILRHDISHPVVNDLNNETWNKLNIQCWPTLLFLSPSGCPFYLVMGEGRIEEIEMVLNIALDYYRDAQVLAPRNIPLKPAALPSNPFELKFPSKIQCSNYDSSDTSEPLYAFSDSGNHRIIIFNTNGNVVHQIGQCGVAGSDDGNFTEAKFNCPQGVAWLDKKTLFVADTENHLIRMIILEQRKVQTIIGNKNQGTDFNGGQLPLQQAISSPWDLVVYKTKNLDMSFHEDDTQVPQKVVVIIAMAGLHQIWGYYMEQTIWWRYQVQNANTAVAIAGNGEERNRNNDYPKHASFAQPSGLCLLRNSHELFIADSESSSIRKMSLESGKVSAVVGASNNPMNLFAYGDVDGQKYTARLQHPLGLAHHPSEHSVFVADTFNNKIKKVNVQVDSIQTMRIVDDETNEVFKFNEPADLCMTPDGTNLLVLNTNSHEIIKVNLSTLRSTQFHLKWPAQKIHNAQGLPPSIPIVVVPNGRVFKKGSNTFNLSIALNLHEGVKLTPDAPQKIQPFLFRGWRLDSFESQKLLFEGRSNVAVKIPPGTTDGDVTLHFILLLCDEKDSSCFRKEFGVKIALKFVSSSDPISPEPVFIGVTKSEILIR</sequence>
<evidence type="ECO:0000313" key="4">
    <source>
        <dbReference type="Proteomes" id="UP001153620"/>
    </source>
</evidence>
<dbReference type="InterPro" id="IPR011042">
    <property type="entry name" value="6-blade_b-propeller_TolB-like"/>
</dbReference>
<dbReference type="Proteomes" id="UP001153620">
    <property type="component" value="Chromosome 3"/>
</dbReference>
<dbReference type="InterPro" id="IPR001258">
    <property type="entry name" value="NHL_repeat"/>
</dbReference>
<dbReference type="PANTHER" id="PTHR46388:SF2">
    <property type="entry name" value="NHL REPEAT-CONTAINING PROTEIN 2"/>
    <property type="match status" value="1"/>
</dbReference>
<evidence type="ECO:0000256" key="1">
    <source>
        <dbReference type="ARBA" id="ARBA00022737"/>
    </source>
</evidence>
<keyword evidence="4" id="KW-1185">Reference proteome</keyword>
<organism evidence="3 4">
    <name type="scientific">Chironomus riparius</name>
    <dbReference type="NCBI Taxonomy" id="315576"/>
    <lineage>
        <taxon>Eukaryota</taxon>
        <taxon>Metazoa</taxon>
        <taxon>Ecdysozoa</taxon>
        <taxon>Arthropoda</taxon>
        <taxon>Hexapoda</taxon>
        <taxon>Insecta</taxon>
        <taxon>Pterygota</taxon>
        <taxon>Neoptera</taxon>
        <taxon>Endopterygota</taxon>
        <taxon>Diptera</taxon>
        <taxon>Nematocera</taxon>
        <taxon>Chironomoidea</taxon>
        <taxon>Chironomidae</taxon>
        <taxon>Chironominae</taxon>
        <taxon>Chironomus</taxon>
    </lineage>
</organism>
<dbReference type="InterPro" id="IPR012336">
    <property type="entry name" value="Thioredoxin-like_fold"/>
</dbReference>
<dbReference type="PANTHER" id="PTHR46388">
    <property type="entry name" value="NHL REPEAT-CONTAINING PROTEIN 2"/>
    <property type="match status" value="1"/>
</dbReference>